<feature type="transmembrane region" description="Helical" evidence="2">
    <location>
        <begin position="391"/>
        <end position="410"/>
    </location>
</feature>
<dbReference type="VEuPathDB" id="AmoebaDB:ACA1_325120"/>
<dbReference type="KEGG" id="acan:ACA1_325120"/>
<accession>L8GPN7</accession>
<feature type="region of interest" description="Disordered" evidence="1">
    <location>
        <begin position="77"/>
        <end position="102"/>
    </location>
</feature>
<dbReference type="OrthoDB" id="444255at2759"/>
<protein>
    <recommendedName>
        <fullName evidence="5">Transmembrane protein</fullName>
    </recommendedName>
</protein>
<feature type="compositionally biased region" description="Low complexity" evidence="1">
    <location>
        <begin position="87"/>
        <end position="97"/>
    </location>
</feature>
<dbReference type="Proteomes" id="UP000011083">
    <property type="component" value="Unassembled WGS sequence"/>
</dbReference>
<keyword evidence="2" id="KW-1133">Transmembrane helix</keyword>
<feature type="transmembrane region" description="Helical" evidence="2">
    <location>
        <begin position="20"/>
        <end position="44"/>
    </location>
</feature>
<proteinExistence type="predicted"/>
<evidence type="ECO:0000313" key="4">
    <source>
        <dbReference type="Proteomes" id="UP000011083"/>
    </source>
</evidence>
<keyword evidence="2" id="KW-0812">Transmembrane</keyword>
<feature type="transmembrane region" description="Helical" evidence="2">
    <location>
        <begin position="139"/>
        <end position="157"/>
    </location>
</feature>
<dbReference type="GeneID" id="14915505"/>
<organism evidence="3 4">
    <name type="scientific">Acanthamoeba castellanii (strain ATCC 30010 / Neff)</name>
    <dbReference type="NCBI Taxonomy" id="1257118"/>
    <lineage>
        <taxon>Eukaryota</taxon>
        <taxon>Amoebozoa</taxon>
        <taxon>Discosea</taxon>
        <taxon>Longamoebia</taxon>
        <taxon>Centramoebida</taxon>
        <taxon>Acanthamoebidae</taxon>
        <taxon>Acanthamoeba</taxon>
    </lineage>
</organism>
<gene>
    <name evidence="3" type="ORF">ACA1_325120</name>
</gene>
<dbReference type="EMBL" id="KB008041">
    <property type="protein sequence ID" value="ELR14897.1"/>
    <property type="molecule type" value="Genomic_DNA"/>
</dbReference>
<dbReference type="AlphaFoldDB" id="L8GPN7"/>
<evidence type="ECO:0000313" key="3">
    <source>
        <dbReference type="EMBL" id="ELR14897.1"/>
    </source>
</evidence>
<dbReference type="RefSeq" id="XP_004336910.1">
    <property type="nucleotide sequence ID" value="XM_004336862.1"/>
</dbReference>
<keyword evidence="4" id="KW-1185">Reference proteome</keyword>
<sequence>MANWVEWIVNEVVHEAPQLVLLVLAFAFTTGVFMALFMAFEYIYRRMSGGRDLLNTFFHRDVIALDQMVDEIDALQRQRDEQQAKRPSASSTPASSTLSGDDDVEFNRLQRDADMEQTIARGKHVWAARREHLLRKQQLLRVSACVCVALLIFWRMGALDSRWCALSTTHRQLVHSLLAHTTAVLDASGLEYWVDGPTLLAAYRDNTLSEWDDRLVLATWKENQPKVWNTLRPALEQRGRYYLEKYRAPVVPVANPPAFRLHYASLQRHINRLPYLDIYLYSREGSPDNDNSEMETPRVKESAVQPLRNVTLDGASSSSSLPLASYRVPLPHDVHTFLVRLLGDAFDARAIDEAHHRSVSLGGGGARDHADGLHGYKALTCQIYRDQGNNLVLFALAGTIIYFVLVIYALPRVSFNERWRF</sequence>
<evidence type="ECO:0008006" key="5">
    <source>
        <dbReference type="Google" id="ProtNLM"/>
    </source>
</evidence>
<evidence type="ECO:0000256" key="1">
    <source>
        <dbReference type="SAM" id="MobiDB-lite"/>
    </source>
</evidence>
<keyword evidence="2" id="KW-0472">Membrane</keyword>
<name>L8GPN7_ACACF</name>
<evidence type="ECO:0000256" key="2">
    <source>
        <dbReference type="SAM" id="Phobius"/>
    </source>
</evidence>
<reference evidence="3 4" key="1">
    <citation type="journal article" date="2013" name="Genome Biol.">
        <title>Genome of Acanthamoeba castellanii highlights extensive lateral gene transfer and early evolution of tyrosine kinase signaling.</title>
        <authorList>
            <person name="Clarke M."/>
            <person name="Lohan A.J."/>
            <person name="Liu B."/>
            <person name="Lagkouvardos I."/>
            <person name="Roy S."/>
            <person name="Zafar N."/>
            <person name="Bertelli C."/>
            <person name="Schilde C."/>
            <person name="Kianianmomeni A."/>
            <person name="Burglin T.R."/>
            <person name="Frech C."/>
            <person name="Turcotte B."/>
            <person name="Kopec K.O."/>
            <person name="Synnott J.M."/>
            <person name="Choo C."/>
            <person name="Paponov I."/>
            <person name="Finkler A."/>
            <person name="Soon Heng Tan C."/>
            <person name="Hutchins A.P."/>
            <person name="Weinmeier T."/>
            <person name="Rattei T."/>
            <person name="Chu J.S."/>
            <person name="Gimenez G."/>
            <person name="Irimia M."/>
            <person name="Rigden D.J."/>
            <person name="Fitzpatrick D.A."/>
            <person name="Lorenzo-Morales J."/>
            <person name="Bateman A."/>
            <person name="Chiu C.H."/>
            <person name="Tang P."/>
            <person name="Hegemann P."/>
            <person name="Fromm H."/>
            <person name="Raoult D."/>
            <person name="Greub G."/>
            <person name="Miranda-Saavedra D."/>
            <person name="Chen N."/>
            <person name="Nash P."/>
            <person name="Ginger M.L."/>
            <person name="Horn M."/>
            <person name="Schaap P."/>
            <person name="Caler L."/>
            <person name="Loftus B."/>
        </authorList>
    </citation>
    <scope>NUCLEOTIDE SEQUENCE [LARGE SCALE GENOMIC DNA]</scope>
    <source>
        <strain evidence="3 4">Neff</strain>
    </source>
</reference>